<dbReference type="InParanoid" id="A0A2P5FR83"/>
<evidence type="ECO:0000259" key="7">
    <source>
        <dbReference type="PROSITE" id="PS50089"/>
    </source>
</evidence>
<reference evidence="9" key="1">
    <citation type="submission" date="2016-06" db="EMBL/GenBank/DDBJ databases">
        <title>Parallel loss of symbiosis genes in relatives of nitrogen-fixing non-legume Parasponia.</title>
        <authorList>
            <person name="Van Velzen R."/>
            <person name="Holmer R."/>
            <person name="Bu F."/>
            <person name="Rutten L."/>
            <person name="Van Zeijl A."/>
            <person name="Liu W."/>
            <person name="Santuari L."/>
            <person name="Cao Q."/>
            <person name="Sharma T."/>
            <person name="Shen D."/>
            <person name="Roswanjaya Y."/>
            <person name="Wardhani T."/>
            <person name="Kalhor M.S."/>
            <person name="Jansen J."/>
            <person name="Van den Hoogen J."/>
            <person name="Gungor B."/>
            <person name="Hartog M."/>
            <person name="Hontelez J."/>
            <person name="Verver J."/>
            <person name="Yang W.-C."/>
            <person name="Schijlen E."/>
            <person name="Repin R."/>
            <person name="Schilthuizen M."/>
            <person name="Schranz E."/>
            <person name="Heidstra R."/>
            <person name="Miyata K."/>
            <person name="Fedorova E."/>
            <person name="Kohlen W."/>
            <person name="Bisseling T."/>
            <person name="Smit S."/>
            <person name="Geurts R."/>
        </authorList>
    </citation>
    <scope>NUCLEOTIDE SEQUENCE [LARGE SCALE GENOMIC DNA]</scope>
    <source>
        <strain evidence="9">cv. RG33-2</strain>
    </source>
</reference>
<proteinExistence type="predicted"/>
<dbReference type="PROSITE" id="PS50089">
    <property type="entry name" value="ZF_RING_2"/>
    <property type="match status" value="1"/>
</dbReference>
<feature type="domain" description="RING-type" evidence="7">
    <location>
        <begin position="206"/>
        <end position="244"/>
    </location>
</feature>
<gene>
    <name evidence="8" type="ORF">TorRG33x02_040810</name>
</gene>
<dbReference type="InterPro" id="IPR013083">
    <property type="entry name" value="Znf_RING/FYVE/PHD"/>
</dbReference>
<name>A0A2P5FR83_TREOI</name>
<sequence length="253" mass="28544">MANYEIFVFSSEHRVPDDQSLQHRQFSLVFDVVEKLFSDKDGVSDFIIYKNMTQEVEAPTDYLADEGDSDLLVKLALSMTEESMPLQLDRLHWMEHPSPSNFAPPEEVGLDDMTKKISADVGGVLIRASFGQKRMGMRVTIEKRSVVPHRLYEELLRDGDGDGGGGQLPHSSTLTPLVFEYLPEEQTRLVSMESDDQELKAYADDCMICLEKVLLGSLLPCSHMFHTDCLFKWLGRSHSCPVCRSELPDAPDV</sequence>
<dbReference type="Pfam" id="PF13639">
    <property type="entry name" value="zf-RING_2"/>
    <property type="match status" value="1"/>
</dbReference>
<evidence type="ECO:0000256" key="2">
    <source>
        <dbReference type="ARBA" id="ARBA00012483"/>
    </source>
</evidence>
<dbReference type="SUPFAM" id="SSF57850">
    <property type="entry name" value="RING/U-box"/>
    <property type="match status" value="1"/>
</dbReference>
<keyword evidence="4 6" id="KW-0863">Zinc-finger</keyword>
<dbReference type="GO" id="GO:0008270">
    <property type="term" value="F:zinc ion binding"/>
    <property type="evidence" value="ECO:0007669"/>
    <property type="project" value="UniProtKB-KW"/>
</dbReference>
<organism evidence="8 9">
    <name type="scientific">Trema orientale</name>
    <name type="common">Charcoal tree</name>
    <name type="synonym">Celtis orientalis</name>
    <dbReference type="NCBI Taxonomy" id="63057"/>
    <lineage>
        <taxon>Eukaryota</taxon>
        <taxon>Viridiplantae</taxon>
        <taxon>Streptophyta</taxon>
        <taxon>Embryophyta</taxon>
        <taxon>Tracheophyta</taxon>
        <taxon>Spermatophyta</taxon>
        <taxon>Magnoliopsida</taxon>
        <taxon>eudicotyledons</taxon>
        <taxon>Gunneridae</taxon>
        <taxon>Pentapetalae</taxon>
        <taxon>rosids</taxon>
        <taxon>fabids</taxon>
        <taxon>Rosales</taxon>
        <taxon>Cannabaceae</taxon>
        <taxon>Trema</taxon>
    </lineage>
</organism>
<evidence type="ECO:0000256" key="3">
    <source>
        <dbReference type="ARBA" id="ARBA00022723"/>
    </source>
</evidence>
<evidence type="ECO:0000256" key="5">
    <source>
        <dbReference type="ARBA" id="ARBA00022833"/>
    </source>
</evidence>
<dbReference type="GO" id="GO:0016567">
    <property type="term" value="P:protein ubiquitination"/>
    <property type="evidence" value="ECO:0007669"/>
    <property type="project" value="TreeGrafter"/>
</dbReference>
<dbReference type="CDD" id="cd16448">
    <property type="entry name" value="RING-H2"/>
    <property type="match status" value="1"/>
</dbReference>
<dbReference type="Proteomes" id="UP000237000">
    <property type="component" value="Unassembled WGS sequence"/>
</dbReference>
<evidence type="ECO:0000256" key="1">
    <source>
        <dbReference type="ARBA" id="ARBA00000900"/>
    </source>
</evidence>
<protein>
    <recommendedName>
        <fullName evidence="2">RING-type E3 ubiquitin transferase</fullName>
        <ecNumber evidence="2">2.3.2.27</ecNumber>
    </recommendedName>
</protein>
<dbReference type="GO" id="GO:0061630">
    <property type="term" value="F:ubiquitin protein ligase activity"/>
    <property type="evidence" value="ECO:0007669"/>
    <property type="project" value="UniProtKB-EC"/>
</dbReference>
<dbReference type="AlphaFoldDB" id="A0A2P5FR83"/>
<dbReference type="PANTHER" id="PTHR15710">
    <property type="entry name" value="E3 UBIQUITIN-PROTEIN LIGASE PRAJA"/>
    <property type="match status" value="1"/>
</dbReference>
<accession>A0A2P5FR83</accession>
<evidence type="ECO:0000256" key="6">
    <source>
        <dbReference type="PROSITE-ProRule" id="PRU00175"/>
    </source>
</evidence>
<evidence type="ECO:0000256" key="4">
    <source>
        <dbReference type="ARBA" id="ARBA00022771"/>
    </source>
</evidence>
<dbReference type="OrthoDB" id="1194598at2759"/>
<dbReference type="GO" id="GO:0005737">
    <property type="term" value="C:cytoplasm"/>
    <property type="evidence" value="ECO:0007669"/>
    <property type="project" value="TreeGrafter"/>
</dbReference>
<comment type="caution">
    <text evidence="8">The sequence shown here is derived from an EMBL/GenBank/DDBJ whole genome shotgun (WGS) entry which is preliminary data.</text>
</comment>
<evidence type="ECO:0000313" key="8">
    <source>
        <dbReference type="EMBL" id="POO00303.1"/>
    </source>
</evidence>
<dbReference type="InterPro" id="IPR001841">
    <property type="entry name" value="Znf_RING"/>
</dbReference>
<keyword evidence="5" id="KW-0862">Zinc</keyword>
<dbReference type="EMBL" id="JXTC01000014">
    <property type="protein sequence ID" value="POO00303.1"/>
    <property type="molecule type" value="Genomic_DNA"/>
</dbReference>
<dbReference type="PANTHER" id="PTHR15710:SF243">
    <property type="entry name" value="E3 UBIQUITIN-PROTEIN LIGASE PRAJA-2 ISOFORM X1"/>
    <property type="match status" value="1"/>
</dbReference>
<evidence type="ECO:0000313" key="9">
    <source>
        <dbReference type="Proteomes" id="UP000237000"/>
    </source>
</evidence>
<dbReference type="EC" id="2.3.2.27" evidence="2"/>
<keyword evidence="3" id="KW-0479">Metal-binding</keyword>
<dbReference type="SMART" id="SM00184">
    <property type="entry name" value="RING"/>
    <property type="match status" value="1"/>
</dbReference>
<keyword evidence="9" id="KW-1185">Reference proteome</keyword>
<dbReference type="Gene3D" id="3.30.40.10">
    <property type="entry name" value="Zinc/RING finger domain, C3HC4 (zinc finger)"/>
    <property type="match status" value="1"/>
</dbReference>
<comment type="catalytic activity">
    <reaction evidence="1">
        <text>S-ubiquitinyl-[E2 ubiquitin-conjugating enzyme]-L-cysteine + [acceptor protein]-L-lysine = [E2 ubiquitin-conjugating enzyme]-L-cysteine + N(6)-ubiquitinyl-[acceptor protein]-L-lysine.</text>
        <dbReference type="EC" id="2.3.2.27"/>
    </reaction>
</comment>
<dbReference type="STRING" id="63057.A0A2P5FR83"/>